<feature type="binding site" evidence="7">
    <location>
        <begin position="293"/>
        <end position="297"/>
    </location>
    <ligand>
        <name>FMN</name>
        <dbReference type="ChEBI" id="CHEBI:58210"/>
    </ligand>
</feature>
<dbReference type="Proteomes" id="UP000053127">
    <property type="component" value="Unassembled WGS sequence"/>
</dbReference>
<feature type="binding site" evidence="7">
    <location>
        <begin position="316"/>
        <end position="317"/>
    </location>
    <ligand>
        <name>FMN</name>
        <dbReference type="ChEBI" id="CHEBI:58210"/>
    </ligand>
</feature>
<dbReference type="InterPro" id="IPR037396">
    <property type="entry name" value="FMN_HAD"/>
</dbReference>
<dbReference type="GO" id="GO:0016491">
    <property type="term" value="F:oxidoreductase activity"/>
    <property type="evidence" value="ECO:0007669"/>
    <property type="project" value="UniProtKB-KW"/>
</dbReference>
<feature type="binding site" evidence="7">
    <location>
        <position position="170"/>
    </location>
    <ligand>
        <name>glyoxylate</name>
        <dbReference type="ChEBI" id="CHEBI:36655"/>
    </ligand>
</feature>
<feature type="binding site" evidence="7">
    <location>
        <position position="260"/>
    </location>
    <ligand>
        <name>glyoxylate</name>
        <dbReference type="ChEBI" id="CHEBI:36655"/>
    </ligand>
</feature>
<dbReference type="PANTHER" id="PTHR10578:SF107">
    <property type="entry name" value="2-HYDROXYACID OXIDASE 1"/>
    <property type="match status" value="1"/>
</dbReference>
<comment type="similarity">
    <text evidence="5">Belongs to the FMN-dependent alpha-hydroxy acid dehydrogenase family.</text>
</comment>
<evidence type="ECO:0000313" key="9">
    <source>
        <dbReference type="EMBL" id="KUM99881.1"/>
    </source>
</evidence>
<keyword evidence="10" id="KW-1185">Reference proteome</keyword>
<feature type="binding site" evidence="7">
    <location>
        <position position="133"/>
    </location>
    <ligand>
        <name>FMN</name>
        <dbReference type="ChEBI" id="CHEBI:58210"/>
    </ligand>
</feature>
<dbReference type="PANTHER" id="PTHR10578">
    <property type="entry name" value="S -2-HYDROXY-ACID OXIDASE-RELATED"/>
    <property type="match status" value="1"/>
</dbReference>
<feature type="binding site" evidence="7">
    <location>
        <position position="262"/>
    </location>
    <ligand>
        <name>glyoxylate</name>
        <dbReference type="ChEBI" id="CHEBI:36655"/>
    </ligand>
</feature>
<feature type="binding site" evidence="7">
    <location>
        <position position="30"/>
    </location>
    <ligand>
        <name>glyoxylate</name>
        <dbReference type="ChEBI" id="CHEBI:36655"/>
    </ligand>
</feature>
<dbReference type="InterPro" id="IPR013785">
    <property type="entry name" value="Aldolase_TIM"/>
</dbReference>
<dbReference type="STRING" id="67386.AQI95_37310"/>
<feature type="domain" description="FMN hydroxy acid dehydrogenase" evidence="8">
    <location>
        <begin position="4"/>
        <end position="367"/>
    </location>
</feature>
<dbReference type="PROSITE" id="PS00557">
    <property type="entry name" value="FMN_HYDROXY_ACID_DH_1"/>
    <property type="match status" value="1"/>
</dbReference>
<dbReference type="InterPro" id="IPR012133">
    <property type="entry name" value="Alpha-hydoxy_acid_DH_FMN"/>
</dbReference>
<evidence type="ECO:0000256" key="5">
    <source>
        <dbReference type="ARBA" id="ARBA00024042"/>
    </source>
</evidence>
<reference evidence="9 10" key="1">
    <citation type="submission" date="2015-10" db="EMBL/GenBank/DDBJ databases">
        <title>Draft genome sequence of Streptomyces yokosukanensis DSM 40224, type strain for the species Streptomyces yokosukanensis.</title>
        <authorList>
            <person name="Ruckert C."/>
            <person name="Winkler A."/>
            <person name="Kalinowski J."/>
            <person name="Kampfer P."/>
            <person name="Glaeser S."/>
        </authorList>
    </citation>
    <scope>NUCLEOTIDE SEQUENCE [LARGE SCALE GENOMIC DNA]</scope>
    <source>
        <strain evidence="9 10">DSM 40224</strain>
    </source>
</reference>
<dbReference type="InterPro" id="IPR008259">
    <property type="entry name" value="FMN_hydac_DH_AS"/>
</dbReference>
<dbReference type="FunFam" id="3.20.20.70:FF:000056">
    <property type="entry name" value="hydroxyacid oxidase 2"/>
    <property type="match status" value="1"/>
</dbReference>
<feature type="binding site" evidence="7">
    <location>
        <position position="238"/>
    </location>
    <ligand>
        <name>FMN</name>
        <dbReference type="ChEBI" id="CHEBI:58210"/>
    </ligand>
</feature>
<name>A0A101NV11_9ACTN</name>
<comment type="cofactor">
    <cofactor evidence="1">
        <name>FMN</name>
        <dbReference type="ChEBI" id="CHEBI:58210"/>
    </cofactor>
</comment>
<dbReference type="Pfam" id="PF01070">
    <property type="entry name" value="FMN_dh"/>
    <property type="match status" value="1"/>
</dbReference>
<keyword evidence="3 7" id="KW-0288">FMN</keyword>
<feature type="active site" description="Proton acceptor" evidence="6">
    <location>
        <position position="262"/>
    </location>
</feature>
<evidence type="ECO:0000313" key="10">
    <source>
        <dbReference type="Proteomes" id="UP000053127"/>
    </source>
</evidence>
<dbReference type="OrthoDB" id="9770452at2"/>
<accession>A0A101NV11</accession>
<feature type="binding site" evidence="7">
    <location>
        <position position="161"/>
    </location>
    <ligand>
        <name>FMN</name>
        <dbReference type="ChEBI" id="CHEBI:58210"/>
    </ligand>
</feature>
<proteinExistence type="inferred from homology"/>
<comment type="caution">
    <text evidence="9">The sequence shown here is derived from an EMBL/GenBank/DDBJ whole genome shotgun (WGS) entry which is preliminary data.</text>
</comment>
<feature type="binding site" evidence="7">
    <location>
        <position position="135"/>
    </location>
    <ligand>
        <name>glyoxylate</name>
        <dbReference type="ChEBI" id="CHEBI:36655"/>
    </ligand>
</feature>
<feature type="binding site" evidence="7">
    <location>
        <position position="265"/>
    </location>
    <ligand>
        <name>glyoxylate</name>
        <dbReference type="ChEBI" id="CHEBI:36655"/>
    </ligand>
</feature>
<dbReference type="InterPro" id="IPR000262">
    <property type="entry name" value="FMN-dep_DH"/>
</dbReference>
<dbReference type="EMBL" id="LMWN01000060">
    <property type="protein sequence ID" value="KUM99881.1"/>
    <property type="molecule type" value="Genomic_DNA"/>
</dbReference>
<evidence type="ECO:0000256" key="1">
    <source>
        <dbReference type="ARBA" id="ARBA00001917"/>
    </source>
</evidence>
<gene>
    <name evidence="9" type="ORF">AQI95_37310</name>
</gene>
<evidence type="ECO:0000256" key="3">
    <source>
        <dbReference type="ARBA" id="ARBA00022643"/>
    </source>
</evidence>
<dbReference type="AlphaFoldDB" id="A0A101NV11"/>
<dbReference type="GO" id="GO:0005737">
    <property type="term" value="C:cytoplasm"/>
    <property type="evidence" value="ECO:0007669"/>
    <property type="project" value="UniProtKB-ARBA"/>
</dbReference>
<evidence type="ECO:0000259" key="8">
    <source>
        <dbReference type="PROSITE" id="PS51349"/>
    </source>
</evidence>
<evidence type="ECO:0000256" key="2">
    <source>
        <dbReference type="ARBA" id="ARBA00022630"/>
    </source>
</evidence>
<dbReference type="PROSITE" id="PS51349">
    <property type="entry name" value="FMN_HYDROXY_ACID_DH_2"/>
    <property type="match status" value="1"/>
</dbReference>
<evidence type="ECO:0000256" key="6">
    <source>
        <dbReference type="PIRSR" id="PIRSR000138-1"/>
    </source>
</evidence>
<dbReference type="CDD" id="cd02809">
    <property type="entry name" value="alpha_hydroxyacid_oxid_FMN"/>
    <property type="match status" value="1"/>
</dbReference>
<organism evidence="9 10">
    <name type="scientific">Streptomyces yokosukanensis</name>
    <dbReference type="NCBI Taxonomy" id="67386"/>
    <lineage>
        <taxon>Bacteria</taxon>
        <taxon>Bacillati</taxon>
        <taxon>Actinomycetota</taxon>
        <taxon>Actinomycetes</taxon>
        <taxon>Kitasatosporales</taxon>
        <taxon>Streptomycetaceae</taxon>
        <taxon>Streptomyces</taxon>
    </lineage>
</organism>
<feature type="binding site" evidence="7">
    <location>
        <begin position="83"/>
        <end position="85"/>
    </location>
    <ligand>
        <name>FMN</name>
        <dbReference type="ChEBI" id="CHEBI:58210"/>
    </ligand>
</feature>
<keyword evidence="2 7" id="KW-0285">Flavoprotein</keyword>
<protein>
    <submittedName>
        <fullName evidence="9">2-hydroxy-acid oxidase</fullName>
    </submittedName>
</protein>
<dbReference type="RefSeq" id="WP_079071779.1">
    <property type="nucleotide sequence ID" value="NZ_JBFACD010000026.1"/>
</dbReference>
<keyword evidence="4" id="KW-0560">Oxidoreductase</keyword>
<dbReference type="SUPFAM" id="SSF51395">
    <property type="entry name" value="FMN-linked oxidoreductases"/>
    <property type="match status" value="1"/>
</dbReference>
<dbReference type="PIRSF" id="PIRSF000138">
    <property type="entry name" value="Al-hdrx_acd_dh"/>
    <property type="match status" value="1"/>
</dbReference>
<evidence type="ECO:0000256" key="7">
    <source>
        <dbReference type="PIRSR" id="PIRSR000138-2"/>
    </source>
</evidence>
<evidence type="ECO:0000256" key="4">
    <source>
        <dbReference type="ARBA" id="ARBA00023002"/>
    </source>
</evidence>
<dbReference type="Gene3D" id="3.20.20.70">
    <property type="entry name" value="Aldolase class I"/>
    <property type="match status" value="1"/>
</dbReference>
<sequence length="383" mass="41198">MTDTALGRPLTVEEYARLAQARLPGATWHYFDGGAGTESTVEGNLAAFRRVRIRPRVLNDVSRCDLSTTILGDPVGAPLGVAPMAYHELACEEGELATVEAAGELRVPTVVGIFASRTFEDIAAHATGPLWLQLYWLHRRDVLERVVRRAEDAGFRALVLTVDTPRLGRRLREARHGFHLPPHITAPNLDGEVTGFLHERKDGSSALSRHADAFIDPSLSWSDLDWLRSRTRLPLVLKGVLTAEDAARAAEQGIDGLVVSNHGGRQLDGAAATMDALPDVVRAVAGRCPVFLDGGVRSGTDVLKALALGAQAVFLGRPVLWGLAANGEAGARHVLTLLRDELEDAMALSGCPSLASLTPERLDCERAAAARNDAHDDPPEGRR</sequence>
<dbReference type="GO" id="GO:0010181">
    <property type="term" value="F:FMN binding"/>
    <property type="evidence" value="ECO:0007669"/>
    <property type="project" value="InterPro"/>
</dbReference>